<protein>
    <submittedName>
        <fullName evidence="3">Uncharacterized protein</fullName>
    </submittedName>
</protein>
<keyword evidence="2" id="KW-0812">Transmembrane</keyword>
<dbReference type="Proteomes" id="UP000744769">
    <property type="component" value="Unassembled WGS sequence"/>
</dbReference>
<name>A0A967B3F7_9MICO</name>
<keyword evidence="4" id="KW-1185">Reference proteome</keyword>
<gene>
    <name evidence="3" type="ORF">G9U51_12800</name>
</gene>
<keyword evidence="2" id="KW-0472">Membrane</keyword>
<proteinExistence type="predicted"/>
<evidence type="ECO:0000256" key="2">
    <source>
        <dbReference type="SAM" id="Phobius"/>
    </source>
</evidence>
<feature type="compositionally biased region" description="Acidic residues" evidence="1">
    <location>
        <begin position="89"/>
        <end position="111"/>
    </location>
</feature>
<reference evidence="3" key="1">
    <citation type="submission" date="2020-03" db="EMBL/GenBank/DDBJ databases">
        <title>Draft sequencing of Calidifontibacter sp. DB0510.</title>
        <authorList>
            <person name="Kim D.-U."/>
        </authorList>
    </citation>
    <scope>NUCLEOTIDE SEQUENCE</scope>
    <source>
        <strain evidence="3">DB0510</strain>
    </source>
</reference>
<dbReference type="EMBL" id="JAAOIV010000009">
    <property type="protein sequence ID" value="NHN56660.1"/>
    <property type="molecule type" value="Genomic_DNA"/>
</dbReference>
<evidence type="ECO:0000256" key="1">
    <source>
        <dbReference type="SAM" id="MobiDB-lite"/>
    </source>
</evidence>
<evidence type="ECO:0000313" key="4">
    <source>
        <dbReference type="Proteomes" id="UP000744769"/>
    </source>
</evidence>
<dbReference type="RefSeq" id="WP_166197325.1">
    <property type="nucleotide sequence ID" value="NZ_JAAOIV010000009.1"/>
</dbReference>
<feature type="region of interest" description="Disordered" evidence="1">
    <location>
        <begin position="88"/>
        <end position="128"/>
    </location>
</feature>
<comment type="caution">
    <text evidence="3">The sequence shown here is derived from an EMBL/GenBank/DDBJ whole genome shotgun (WGS) entry which is preliminary data.</text>
</comment>
<evidence type="ECO:0000313" key="3">
    <source>
        <dbReference type="EMBL" id="NHN56660.1"/>
    </source>
</evidence>
<dbReference type="AlphaFoldDB" id="A0A967B3F7"/>
<sequence length="128" mass="13868">MVRNKAAAAIYWVIALLLSVVAGVGGAAWGNSMAPTFANEDKGGQPATSASRLLFSVFGGLLCGLGVLAVFAGIWLALWVRQRRADAATAEDDYDDYDHDADLFEDDEDEDSQQRLAEQDAFEDEHSR</sequence>
<keyword evidence="2" id="KW-1133">Transmembrane helix</keyword>
<organism evidence="3 4">
    <name type="scientific">Metallococcus carri</name>
    <dbReference type="NCBI Taxonomy" id="1656884"/>
    <lineage>
        <taxon>Bacteria</taxon>
        <taxon>Bacillati</taxon>
        <taxon>Actinomycetota</taxon>
        <taxon>Actinomycetes</taxon>
        <taxon>Micrococcales</taxon>
        <taxon>Dermacoccaceae</taxon>
        <taxon>Metallococcus</taxon>
    </lineage>
</organism>
<feature type="transmembrane region" description="Helical" evidence="2">
    <location>
        <begin position="54"/>
        <end position="78"/>
    </location>
</feature>
<accession>A0A967B3F7</accession>